<feature type="transmembrane region" description="Helical" evidence="7">
    <location>
        <begin position="438"/>
        <end position="455"/>
    </location>
</feature>
<feature type="transmembrane region" description="Helical" evidence="7">
    <location>
        <begin position="104"/>
        <end position="122"/>
    </location>
</feature>
<evidence type="ECO:0000256" key="7">
    <source>
        <dbReference type="SAM" id="Phobius"/>
    </source>
</evidence>
<evidence type="ECO:0000313" key="8">
    <source>
        <dbReference type="EMBL" id="GAA0364376.1"/>
    </source>
</evidence>
<keyword evidence="6 7" id="KW-0472">Membrane</keyword>
<keyword evidence="4 7" id="KW-0812">Transmembrane</keyword>
<comment type="caution">
    <text evidence="8">The sequence shown here is derived from an EMBL/GenBank/DDBJ whole genome shotgun (WGS) entry which is preliminary data.</text>
</comment>
<sequence length="470" mass="50754">MRHRLVNLAWIFYEKFSLIGLSIGSFMVFALLLGPEQFGLGVLAVTLVEAIGIIYCSIIEDPLVRRTRCSKSLYASVFCFGGLLALGSATMLVAGSLLLGASELFIGLVALAGVKLVATVLSRPFVAELRRKRNFKSLANRTLAGKLIGTTAGILAAFWGAGAWAVVLQAVMMETVSLILLLYWHHDLVSSKADIHRFGLIFRAGLPLGVKMFSRGMLVRAITLVLGMVSDATTVGYFAFANRLVDLPRLALSDGLLSYALPAIAKRANQGPDVGRFVSSISLSTTTLLAPLFLGAMVLGGDLIHLLFDAKWQLAITPFQCLCLLAALRCLVLYVPATLIALGKARWGMEADLLLLLGALLITWLYGSEWGAMAAVAAMALQLSGDLLIKLYQLHKLFSPRWQPVLRDYGFVALAAVLMMASIELLRVPQFLPLPDVLMAIATGAAVYFLGLFTLRPGWARGLINSIKQG</sequence>
<feature type="transmembrane region" description="Helical" evidence="7">
    <location>
        <begin position="409"/>
        <end position="426"/>
    </location>
</feature>
<feature type="transmembrane region" description="Helical" evidence="7">
    <location>
        <begin position="347"/>
        <end position="366"/>
    </location>
</feature>
<organism evidence="8 9">
    <name type="scientific">Bowmanella denitrificans</name>
    <dbReference type="NCBI Taxonomy" id="366582"/>
    <lineage>
        <taxon>Bacteria</taxon>
        <taxon>Pseudomonadati</taxon>
        <taxon>Pseudomonadota</taxon>
        <taxon>Gammaproteobacteria</taxon>
        <taxon>Alteromonadales</taxon>
        <taxon>Alteromonadaceae</taxon>
        <taxon>Bowmanella</taxon>
    </lineage>
</organism>
<protein>
    <submittedName>
        <fullName evidence="8">Lipopolysaccharide biosynthesis protein</fullName>
    </submittedName>
</protein>
<dbReference type="Pfam" id="PF13440">
    <property type="entry name" value="Polysacc_synt_3"/>
    <property type="match status" value="1"/>
</dbReference>
<gene>
    <name evidence="8" type="ORF">GCM10009092_30910</name>
</gene>
<dbReference type="EMBL" id="BAAAEI010000020">
    <property type="protein sequence ID" value="GAA0364376.1"/>
    <property type="molecule type" value="Genomic_DNA"/>
</dbReference>
<comment type="subcellular location">
    <subcellularLocation>
        <location evidence="1">Cell membrane</location>
        <topology evidence="1">Multi-pass membrane protein</topology>
    </subcellularLocation>
</comment>
<feature type="transmembrane region" description="Helical" evidence="7">
    <location>
        <begin position="38"/>
        <end position="60"/>
    </location>
</feature>
<proteinExistence type="inferred from homology"/>
<comment type="similarity">
    <text evidence="2">Belongs to the polysaccharide synthase family.</text>
</comment>
<feature type="transmembrane region" description="Helical" evidence="7">
    <location>
        <begin position="143"/>
        <end position="160"/>
    </location>
</feature>
<reference evidence="8 9" key="1">
    <citation type="journal article" date="2019" name="Int. J. Syst. Evol. Microbiol.">
        <title>The Global Catalogue of Microorganisms (GCM) 10K type strain sequencing project: providing services to taxonomists for standard genome sequencing and annotation.</title>
        <authorList>
            <consortium name="The Broad Institute Genomics Platform"/>
            <consortium name="The Broad Institute Genome Sequencing Center for Infectious Disease"/>
            <person name="Wu L."/>
            <person name="Ma J."/>
        </authorList>
    </citation>
    <scope>NUCLEOTIDE SEQUENCE [LARGE SCALE GENOMIC DNA]</scope>
    <source>
        <strain evidence="8 9">JCM 13378</strain>
    </source>
</reference>
<name>A0ABN0XHJ5_9ALTE</name>
<feature type="transmembrane region" description="Helical" evidence="7">
    <location>
        <begin position="72"/>
        <end position="98"/>
    </location>
</feature>
<evidence type="ECO:0000256" key="5">
    <source>
        <dbReference type="ARBA" id="ARBA00022989"/>
    </source>
</evidence>
<evidence type="ECO:0000313" key="9">
    <source>
        <dbReference type="Proteomes" id="UP001501757"/>
    </source>
</evidence>
<accession>A0ABN0XHJ5</accession>
<evidence type="ECO:0000256" key="6">
    <source>
        <dbReference type="ARBA" id="ARBA00023136"/>
    </source>
</evidence>
<evidence type="ECO:0000256" key="3">
    <source>
        <dbReference type="ARBA" id="ARBA00022475"/>
    </source>
</evidence>
<dbReference type="PANTHER" id="PTHR30250">
    <property type="entry name" value="PST FAMILY PREDICTED COLANIC ACID TRANSPORTER"/>
    <property type="match status" value="1"/>
</dbReference>
<feature type="transmembrane region" description="Helical" evidence="7">
    <location>
        <begin position="12"/>
        <end position="32"/>
    </location>
</feature>
<feature type="transmembrane region" description="Helical" evidence="7">
    <location>
        <begin position="312"/>
        <end position="335"/>
    </location>
</feature>
<keyword evidence="9" id="KW-1185">Reference proteome</keyword>
<feature type="transmembrane region" description="Helical" evidence="7">
    <location>
        <begin position="372"/>
        <end position="389"/>
    </location>
</feature>
<dbReference type="PANTHER" id="PTHR30250:SF10">
    <property type="entry name" value="LIPOPOLYSACCHARIDE BIOSYNTHESIS PROTEIN WZXC"/>
    <property type="match status" value="1"/>
</dbReference>
<keyword evidence="3" id="KW-1003">Cell membrane</keyword>
<dbReference type="RefSeq" id="WP_343846140.1">
    <property type="nucleotide sequence ID" value="NZ_BAAAEI010000020.1"/>
</dbReference>
<evidence type="ECO:0000256" key="4">
    <source>
        <dbReference type="ARBA" id="ARBA00022692"/>
    </source>
</evidence>
<evidence type="ECO:0000256" key="1">
    <source>
        <dbReference type="ARBA" id="ARBA00004651"/>
    </source>
</evidence>
<feature type="transmembrane region" description="Helical" evidence="7">
    <location>
        <begin position="277"/>
        <end position="300"/>
    </location>
</feature>
<dbReference type="InterPro" id="IPR050833">
    <property type="entry name" value="Poly_Biosynth_Transport"/>
</dbReference>
<dbReference type="Proteomes" id="UP001501757">
    <property type="component" value="Unassembled WGS sequence"/>
</dbReference>
<evidence type="ECO:0000256" key="2">
    <source>
        <dbReference type="ARBA" id="ARBA00007430"/>
    </source>
</evidence>
<keyword evidence="5 7" id="KW-1133">Transmembrane helix</keyword>
<feature type="transmembrane region" description="Helical" evidence="7">
    <location>
        <begin position="221"/>
        <end position="241"/>
    </location>
</feature>